<reference evidence="2" key="1">
    <citation type="journal article" date="2019" name="Int. J. Syst. Evol. Microbiol.">
        <title>The Global Catalogue of Microorganisms (GCM) 10K type strain sequencing project: providing services to taxonomists for standard genome sequencing and annotation.</title>
        <authorList>
            <consortium name="The Broad Institute Genomics Platform"/>
            <consortium name="The Broad Institute Genome Sequencing Center for Infectious Disease"/>
            <person name="Wu L."/>
            <person name="Ma J."/>
        </authorList>
    </citation>
    <scope>NUCLEOTIDE SEQUENCE [LARGE SCALE GENOMIC DNA]</scope>
    <source>
        <strain evidence="2">JCM 30531</strain>
    </source>
</reference>
<proteinExistence type="predicted"/>
<dbReference type="Proteomes" id="UP000653477">
    <property type="component" value="Unassembled WGS sequence"/>
</dbReference>
<dbReference type="PROSITE" id="PS51257">
    <property type="entry name" value="PROKAR_LIPOPROTEIN"/>
    <property type="match status" value="1"/>
</dbReference>
<comment type="caution">
    <text evidence="1">The sequence shown here is derived from an EMBL/GenBank/DDBJ whole genome shotgun (WGS) entry which is preliminary data.</text>
</comment>
<organism evidence="1 2">
    <name type="scientific">Porphyromonas pasteri</name>
    <dbReference type="NCBI Taxonomy" id="1583331"/>
    <lineage>
        <taxon>Bacteria</taxon>
        <taxon>Pseudomonadati</taxon>
        <taxon>Bacteroidota</taxon>
        <taxon>Bacteroidia</taxon>
        <taxon>Bacteroidales</taxon>
        <taxon>Porphyromonadaceae</taxon>
        <taxon>Porphyromonas</taxon>
    </lineage>
</organism>
<evidence type="ECO:0000313" key="1">
    <source>
        <dbReference type="EMBL" id="GGM55835.1"/>
    </source>
</evidence>
<accession>A0ABQ2H8I6</accession>
<name>A0ABQ2H8I6_9PORP</name>
<dbReference type="RefSeq" id="WP_188808271.1">
    <property type="nucleotide sequence ID" value="NZ_BMPU01000004.1"/>
</dbReference>
<evidence type="ECO:0000313" key="2">
    <source>
        <dbReference type="Proteomes" id="UP000653477"/>
    </source>
</evidence>
<keyword evidence="2" id="KW-1185">Reference proteome</keyword>
<sequence>MMKSILLTSVLLLGLFSCGESETRPKEYKEADKAFCDSLRSWGAADAHIDDHSILLFGAYKGQIVADPDEVAKLWYEHATGIGIKGLKGCRIVELPANKILGSYYHSGE</sequence>
<evidence type="ECO:0008006" key="3">
    <source>
        <dbReference type="Google" id="ProtNLM"/>
    </source>
</evidence>
<dbReference type="EMBL" id="BMPU01000004">
    <property type="protein sequence ID" value="GGM55835.1"/>
    <property type="molecule type" value="Genomic_DNA"/>
</dbReference>
<gene>
    <name evidence="1" type="ORF">GCM10007088_13350</name>
</gene>
<protein>
    <recommendedName>
        <fullName evidence="3">Sel1 repeat family protein</fullName>
    </recommendedName>
</protein>